<reference evidence="2 3" key="1">
    <citation type="submission" date="2016-08" db="EMBL/GenBank/DDBJ databases">
        <authorList>
            <person name="Seilhamer J.J."/>
        </authorList>
    </citation>
    <scope>NUCLEOTIDE SEQUENCE [LARGE SCALE GENOMIC DNA]</scope>
    <source>
        <strain evidence="2">Buetzberg</strain>
    </source>
</reference>
<dbReference type="KEGG" id="mcub:MCBB_0113"/>
<gene>
    <name evidence="2" type="ORF">MCBB_0113</name>
</gene>
<dbReference type="NCBIfam" id="NF041046">
    <property type="entry name" value="UGSC_fam"/>
    <property type="match status" value="1"/>
</dbReference>
<organism evidence="2 3">
    <name type="scientific">Methanobacterium congolense</name>
    <dbReference type="NCBI Taxonomy" id="118062"/>
    <lineage>
        <taxon>Archaea</taxon>
        <taxon>Methanobacteriati</taxon>
        <taxon>Methanobacteriota</taxon>
        <taxon>Methanomada group</taxon>
        <taxon>Methanobacteria</taxon>
        <taxon>Methanobacteriales</taxon>
        <taxon>Methanobacteriaceae</taxon>
        <taxon>Methanobacterium</taxon>
    </lineage>
</organism>
<dbReference type="STRING" id="118062.MCBB_0113"/>
<evidence type="ECO:0000313" key="3">
    <source>
        <dbReference type="Proteomes" id="UP000094707"/>
    </source>
</evidence>
<dbReference type="OrthoDB" id="70241at2157"/>
<evidence type="ECO:0000313" key="2">
    <source>
        <dbReference type="EMBL" id="SCG84701.1"/>
    </source>
</evidence>
<dbReference type="AlphaFoldDB" id="A0A1D3KZ94"/>
<dbReference type="InterPro" id="IPR049831">
    <property type="entry name" value="UGSC_seleno"/>
</dbReference>
<dbReference type="GeneID" id="30410978"/>
<feature type="domain" description="UGSC-like" evidence="1">
    <location>
        <begin position="9"/>
        <end position="169"/>
    </location>
</feature>
<dbReference type="EMBL" id="LT607756">
    <property type="protein sequence ID" value="SCG84701.1"/>
    <property type="molecule type" value="Genomic_DNA"/>
</dbReference>
<dbReference type="PATRIC" id="fig|129848.4.peg.119"/>
<dbReference type="Pfam" id="PF24696">
    <property type="entry name" value="UGSC"/>
    <property type="match status" value="1"/>
</dbReference>
<dbReference type="InterPro" id="IPR057767">
    <property type="entry name" value="UGSC-like_dom"/>
</dbReference>
<dbReference type="Proteomes" id="UP000094707">
    <property type="component" value="Chromosome I"/>
</dbReference>
<evidence type="ECO:0000259" key="1">
    <source>
        <dbReference type="Pfam" id="PF24696"/>
    </source>
</evidence>
<dbReference type="RefSeq" id="WP_071905779.1">
    <property type="nucleotide sequence ID" value="NZ_LT607756.1"/>
</dbReference>
<accession>A0A1D3KZ94</accession>
<name>A0A1D3KZ94_9EURY</name>
<keyword evidence="3" id="KW-1185">Reference proteome</keyword>
<protein>
    <recommendedName>
        <fullName evidence="1">UGSC-like domain-containing protein</fullName>
    </recommendedName>
</protein>
<sequence length="172" mass="18487">MKVKITERDVLNPLAETEIETVALNPIQDSLGRISLLDNTKPGADIILSTIQENLESYDFVNAEKPAGASASPEEIDSAADADLCILALGDCGSCTTWVILDALKLEKRGVPTICICSDEFSTYAGELARSHGAADLRILEIEHPIAGQSDTLIQKRTLDILPELKKIIGGK</sequence>
<proteinExistence type="predicted"/>